<keyword evidence="3" id="KW-1185">Reference proteome</keyword>
<feature type="domain" description="F-box" evidence="1">
    <location>
        <begin position="8"/>
        <end position="43"/>
    </location>
</feature>
<reference evidence="2" key="1">
    <citation type="submission" date="2023-03" db="EMBL/GenBank/DDBJ databases">
        <title>Massive genome expansion in bonnet fungi (Mycena s.s.) driven by repeated elements and novel gene families across ecological guilds.</title>
        <authorList>
            <consortium name="Lawrence Berkeley National Laboratory"/>
            <person name="Harder C.B."/>
            <person name="Miyauchi S."/>
            <person name="Viragh M."/>
            <person name="Kuo A."/>
            <person name="Thoen E."/>
            <person name="Andreopoulos B."/>
            <person name="Lu D."/>
            <person name="Skrede I."/>
            <person name="Drula E."/>
            <person name="Henrissat B."/>
            <person name="Morin E."/>
            <person name="Kohler A."/>
            <person name="Barry K."/>
            <person name="LaButti K."/>
            <person name="Morin E."/>
            <person name="Salamov A."/>
            <person name="Lipzen A."/>
            <person name="Mereny Z."/>
            <person name="Hegedus B."/>
            <person name="Baldrian P."/>
            <person name="Stursova M."/>
            <person name="Weitz H."/>
            <person name="Taylor A."/>
            <person name="Grigoriev I.V."/>
            <person name="Nagy L.G."/>
            <person name="Martin F."/>
            <person name="Kauserud H."/>
        </authorList>
    </citation>
    <scope>NUCLEOTIDE SEQUENCE</scope>
    <source>
        <strain evidence="2">CBHHK188m</strain>
    </source>
</reference>
<dbReference type="AlphaFoldDB" id="A0AAD7HHY8"/>
<dbReference type="InterPro" id="IPR001810">
    <property type="entry name" value="F-box_dom"/>
</dbReference>
<dbReference type="InterPro" id="IPR032675">
    <property type="entry name" value="LRR_dom_sf"/>
</dbReference>
<dbReference type="EMBL" id="JARJLG010000271">
    <property type="protein sequence ID" value="KAJ7721166.1"/>
    <property type="molecule type" value="Genomic_DNA"/>
</dbReference>
<organism evidence="2 3">
    <name type="scientific">Mycena maculata</name>
    <dbReference type="NCBI Taxonomy" id="230809"/>
    <lineage>
        <taxon>Eukaryota</taxon>
        <taxon>Fungi</taxon>
        <taxon>Dikarya</taxon>
        <taxon>Basidiomycota</taxon>
        <taxon>Agaricomycotina</taxon>
        <taxon>Agaricomycetes</taxon>
        <taxon>Agaricomycetidae</taxon>
        <taxon>Agaricales</taxon>
        <taxon>Marasmiineae</taxon>
        <taxon>Mycenaceae</taxon>
        <taxon>Mycena</taxon>
    </lineage>
</organism>
<protein>
    <recommendedName>
        <fullName evidence="1">F-box domain-containing protein</fullName>
    </recommendedName>
</protein>
<proteinExistence type="predicted"/>
<evidence type="ECO:0000259" key="1">
    <source>
        <dbReference type="Pfam" id="PF12937"/>
    </source>
</evidence>
<evidence type="ECO:0000313" key="2">
    <source>
        <dbReference type="EMBL" id="KAJ7721166.1"/>
    </source>
</evidence>
<dbReference type="Proteomes" id="UP001215280">
    <property type="component" value="Unassembled WGS sequence"/>
</dbReference>
<dbReference type="SUPFAM" id="SSF52047">
    <property type="entry name" value="RNI-like"/>
    <property type="match status" value="1"/>
</dbReference>
<dbReference type="InterPro" id="IPR036047">
    <property type="entry name" value="F-box-like_dom_sf"/>
</dbReference>
<dbReference type="Pfam" id="PF12937">
    <property type="entry name" value="F-box-like"/>
    <property type="match status" value="1"/>
</dbReference>
<dbReference type="SUPFAM" id="SSF81383">
    <property type="entry name" value="F-box domain"/>
    <property type="match status" value="1"/>
</dbReference>
<name>A0AAD7HHY8_9AGAR</name>
<comment type="caution">
    <text evidence="2">The sequence shown here is derived from an EMBL/GenBank/DDBJ whole genome shotgun (WGS) entry which is preliminary data.</text>
</comment>
<sequence>MAELAQLLDLPTELLLLILSHPDLPSDDLLNLSVLCRRLHHLALPIYFQTHGIEDPTQRADFNILDSGRDPLAALQMALFIPVITELSCSFPHYETSIHPLFPHIHRLRTLIARLVFVRKVTLVLDTPDSFCGATGDGVDTWALEFGELLNTILKRGCTSLTLRYGMFFSQAYKLRPPRLVTRPVHAFRNVVRHMKPENELAIPEGWEALQLDIADTDVVSMEVDPEGCSSSTLTHFKIESSMLLLPPCFSWSLSALRHSPLTCLELYGITLPTKIWSAVLPPVAALVPALADLNLSNLYGISGIDILLFLVKLPWLKRLTIGYTEYSRHIQSACPDSGPIPKLHELTHLHAPSTFISHFLQKKSLPKLESLCITPRKPILGFRGMRHIGRSVSDIVRRLEKHKLTPTLALEIYRARDSDSEMAADLAVAPGEELMRSLRAITRLIVYSDAELTGPELGTLARWIARFPALLHVSLRVRGDGCASLDTARTIAERNPNVESLELNGKLFDAGSSLKRISRENPPFIGR</sequence>
<gene>
    <name evidence="2" type="ORF">DFH07DRAFT_302027</name>
</gene>
<dbReference type="Gene3D" id="3.80.10.10">
    <property type="entry name" value="Ribonuclease Inhibitor"/>
    <property type="match status" value="1"/>
</dbReference>
<accession>A0AAD7HHY8</accession>
<evidence type="ECO:0000313" key="3">
    <source>
        <dbReference type="Proteomes" id="UP001215280"/>
    </source>
</evidence>